<dbReference type="InterPro" id="IPR001128">
    <property type="entry name" value="Cyt_P450"/>
</dbReference>
<dbReference type="SUPFAM" id="SSF48264">
    <property type="entry name" value="Cytochrome P450"/>
    <property type="match status" value="1"/>
</dbReference>
<evidence type="ECO:0000256" key="7">
    <source>
        <dbReference type="ARBA" id="ARBA00023004"/>
    </source>
</evidence>
<dbReference type="PRINTS" id="PR00463">
    <property type="entry name" value="EP450I"/>
</dbReference>
<dbReference type="PANTHER" id="PTHR46300">
    <property type="entry name" value="P450, PUTATIVE (EUROFUNG)-RELATED-RELATED"/>
    <property type="match status" value="1"/>
</dbReference>
<dbReference type="Gene3D" id="1.10.630.10">
    <property type="entry name" value="Cytochrome P450"/>
    <property type="match status" value="1"/>
</dbReference>
<evidence type="ECO:0000256" key="3">
    <source>
        <dbReference type="ARBA" id="ARBA00010617"/>
    </source>
</evidence>
<comment type="pathway">
    <text evidence="2">Secondary metabolite biosynthesis.</text>
</comment>
<feature type="binding site" description="axial binding residue" evidence="9">
    <location>
        <position position="428"/>
    </location>
    <ligand>
        <name>heme</name>
        <dbReference type="ChEBI" id="CHEBI:30413"/>
    </ligand>
    <ligandPart>
        <name>Fe</name>
        <dbReference type="ChEBI" id="CHEBI:18248"/>
    </ligandPart>
</feature>
<dbReference type="GO" id="GO:0005506">
    <property type="term" value="F:iron ion binding"/>
    <property type="evidence" value="ECO:0007669"/>
    <property type="project" value="InterPro"/>
</dbReference>
<evidence type="ECO:0000256" key="4">
    <source>
        <dbReference type="ARBA" id="ARBA00022617"/>
    </source>
</evidence>
<comment type="similarity">
    <text evidence="3 10">Belongs to the cytochrome P450 family.</text>
</comment>
<evidence type="ECO:0000256" key="5">
    <source>
        <dbReference type="ARBA" id="ARBA00022723"/>
    </source>
</evidence>
<protein>
    <submittedName>
        <fullName evidence="11">Cytochrome P450</fullName>
    </submittedName>
</protein>
<dbReference type="STRING" id="1314674.A0A0D7BCS0"/>
<dbReference type="PROSITE" id="PS00086">
    <property type="entry name" value="CYTOCHROME_P450"/>
    <property type="match status" value="1"/>
</dbReference>
<gene>
    <name evidence="11" type="ORF">CYLTODRAFT_422092</name>
</gene>
<dbReference type="EMBL" id="KN880513">
    <property type="protein sequence ID" value="KIY67969.1"/>
    <property type="molecule type" value="Genomic_DNA"/>
</dbReference>
<dbReference type="InterPro" id="IPR036396">
    <property type="entry name" value="Cyt_P450_sf"/>
</dbReference>
<dbReference type="Proteomes" id="UP000054007">
    <property type="component" value="Unassembled WGS sequence"/>
</dbReference>
<evidence type="ECO:0000256" key="2">
    <source>
        <dbReference type="ARBA" id="ARBA00005179"/>
    </source>
</evidence>
<dbReference type="GO" id="GO:0016705">
    <property type="term" value="F:oxidoreductase activity, acting on paired donors, with incorporation or reduction of molecular oxygen"/>
    <property type="evidence" value="ECO:0007669"/>
    <property type="project" value="InterPro"/>
</dbReference>
<keyword evidence="4 9" id="KW-0349">Heme</keyword>
<name>A0A0D7BCS0_9AGAR</name>
<comment type="cofactor">
    <cofactor evidence="1 9">
        <name>heme</name>
        <dbReference type="ChEBI" id="CHEBI:30413"/>
    </cofactor>
</comment>
<evidence type="ECO:0000313" key="12">
    <source>
        <dbReference type="Proteomes" id="UP000054007"/>
    </source>
</evidence>
<dbReference type="PRINTS" id="PR00385">
    <property type="entry name" value="P450"/>
</dbReference>
<evidence type="ECO:0000256" key="1">
    <source>
        <dbReference type="ARBA" id="ARBA00001971"/>
    </source>
</evidence>
<evidence type="ECO:0000256" key="8">
    <source>
        <dbReference type="ARBA" id="ARBA00023033"/>
    </source>
</evidence>
<reference evidence="11 12" key="1">
    <citation type="journal article" date="2015" name="Fungal Genet. Biol.">
        <title>Evolution of novel wood decay mechanisms in Agaricales revealed by the genome sequences of Fistulina hepatica and Cylindrobasidium torrendii.</title>
        <authorList>
            <person name="Floudas D."/>
            <person name="Held B.W."/>
            <person name="Riley R."/>
            <person name="Nagy L.G."/>
            <person name="Koehler G."/>
            <person name="Ransdell A.S."/>
            <person name="Younus H."/>
            <person name="Chow J."/>
            <person name="Chiniquy J."/>
            <person name="Lipzen A."/>
            <person name="Tritt A."/>
            <person name="Sun H."/>
            <person name="Haridas S."/>
            <person name="LaButti K."/>
            <person name="Ohm R.A."/>
            <person name="Kues U."/>
            <person name="Blanchette R.A."/>
            <person name="Grigoriev I.V."/>
            <person name="Minto R.E."/>
            <person name="Hibbett D.S."/>
        </authorList>
    </citation>
    <scope>NUCLEOTIDE SEQUENCE [LARGE SCALE GENOMIC DNA]</scope>
    <source>
        <strain evidence="11 12">FP15055 ss-10</strain>
    </source>
</reference>
<keyword evidence="7 9" id="KW-0408">Iron</keyword>
<dbReference type="GO" id="GO:0020037">
    <property type="term" value="F:heme binding"/>
    <property type="evidence" value="ECO:0007669"/>
    <property type="project" value="InterPro"/>
</dbReference>
<dbReference type="AlphaFoldDB" id="A0A0D7BCS0"/>
<keyword evidence="5 9" id="KW-0479">Metal-binding</keyword>
<dbReference type="InterPro" id="IPR002401">
    <property type="entry name" value="Cyt_P450_E_grp-I"/>
</dbReference>
<dbReference type="InterPro" id="IPR017972">
    <property type="entry name" value="Cyt_P450_CS"/>
</dbReference>
<dbReference type="PANTHER" id="PTHR46300:SF7">
    <property type="entry name" value="P450, PUTATIVE (EUROFUNG)-RELATED"/>
    <property type="match status" value="1"/>
</dbReference>
<dbReference type="OrthoDB" id="2789670at2759"/>
<evidence type="ECO:0000256" key="6">
    <source>
        <dbReference type="ARBA" id="ARBA00023002"/>
    </source>
</evidence>
<keyword evidence="8 10" id="KW-0503">Monooxygenase</keyword>
<dbReference type="Pfam" id="PF00067">
    <property type="entry name" value="p450"/>
    <property type="match status" value="1"/>
</dbReference>
<evidence type="ECO:0000256" key="9">
    <source>
        <dbReference type="PIRSR" id="PIRSR602401-1"/>
    </source>
</evidence>
<dbReference type="GO" id="GO:0004497">
    <property type="term" value="F:monooxygenase activity"/>
    <property type="evidence" value="ECO:0007669"/>
    <property type="project" value="UniProtKB-KW"/>
</dbReference>
<evidence type="ECO:0000256" key="10">
    <source>
        <dbReference type="RuleBase" id="RU000461"/>
    </source>
</evidence>
<proteinExistence type="inferred from homology"/>
<accession>A0A0D7BCS0</accession>
<organism evidence="11 12">
    <name type="scientific">Cylindrobasidium torrendii FP15055 ss-10</name>
    <dbReference type="NCBI Taxonomy" id="1314674"/>
    <lineage>
        <taxon>Eukaryota</taxon>
        <taxon>Fungi</taxon>
        <taxon>Dikarya</taxon>
        <taxon>Basidiomycota</taxon>
        <taxon>Agaricomycotina</taxon>
        <taxon>Agaricomycetes</taxon>
        <taxon>Agaricomycetidae</taxon>
        <taxon>Agaricales</taxon>
        <taxon>Marasmiineae</taxon>
        <taxon>Physalacriaceae</taxon>
        <taxon>Cylindrobasidium</taxon>
    </lineage>
</organism>
<keyword evidence="6 10" id="KW-0560">Oxidoreductase</keyword>
<dbReference type="InterPro" id="IPR050364">
    <property type="entry name" value="Cytochrome_P450_fung"/>
</dbReference>
<dbReference type="CDD" id="cd11065">
    <property type="entry name" value="CYP64-like"/>
    <property type="match status" value="1"/>
</dbReference>
<evidence type="ECO:0000313" key="11">
    <source>
        <dbReference type="EMBL" id="KIY67969.1"/>
    </source>
</evidence>
<sequence length="498" mass="55333">MASVAAQTVGVVAALTVGYLFLSRKGVPKPPGPRGLPVVGNLFDMPTGKDWEVYARMSETYGPVMSLTVGPTTIIVLSTIEKVKDFFEKRGANFCSRPSVPMMDIMEWSRSFGLLRAGPDLTKTRKMFYQEFGTTALAETFFPQELDQAKTFIELVAETPENLVDHCFQHSGALILRILYGYKALKQNDPVIAKANNVIKIFSDASSPGSFYVNALPFLNKLPDWFPTAFKRKAKEWTPLYLDLVDDPLGTTYRSLADGTAEDSFCAKWLRREMTTEELNLMRYGAGGTLGGGADTTAITLYCFYLLMAMHPEIHERVQAEVDSVCGRDRLPNFTDKAHLPYLQAVIKEVVRTHPAVPLAIPHTSLEDDIIDGYFIPKGSVVFGNLWQIAHDPVAYPNPFKFDPDRFLGDSPQRDPYDYVFGIGRRYCPGRLLAHASIFITFAMSLSVFNIGLAKDENGEPIVPSIDSQPGIVSMLAKYPLNITPRFSPEQLEVLLAA</sequence>
<keyword evidence="12" id="KW-1185">Reference proteome</keyword>